<dbReference type="Gene3D" id="1.20.1550.10">
    <property type="entry name" value="DsbB-like"/>
    <property type="match status" value="1"/>
</dbReference>
<protein>
    <submittedName>
        <fullName evidence="13">Disulfide bond formation protein B</fullName>
    </submittedName>
</protein>
<keyword evidence="11" id="KW-0676">Redox-active center</keyword>
<evidence type="ECO:0000256" key="10">
    <source>
        <dbReference type="ARBA" id="ARBA00023186"/>
    </source>
</evidence>
<comment type="caution">
    <text evidence="13">The sequence shown here is derived from an EMBL/GenBank/DDBJ whole genome shotgun (WGS) entry which is preliminary data.</text>
</comment>
<evidence type="ECO:0000256" key="2">
    <source>
        <dbReference type="ARBA" id="ARBA00007602"/>
    </source>
</evidence>
<evidence type="ECO:0000256" key="8">
    <source>
        <dbReference type="ARBA" id="ARBA00023136"/>
    </source>
</evidence>
<name>A0A7W1XR86_9BACL</name>
<feature type="transmembrane region" description="Helical" evidence="12">
    <location>
        <begin position="40"/>
        <end position="58"/>
    </location>
</feature>
<accession>A0A7W1XR86</accession>
<evidence type="ECO:0000313" key="14">
    <source>
        <dbReference type="Proteomes" id="UP000538292"/>
    </source>
</evidence>
<keyword evidence="8 12" id="KW-0472">Membrane</keyword>
<dbReference type="InterPro" id="IPR003752">
    <property type="entry name" value="DiS_bond_form_DsbB/BdbC"/>
</dbReference>
<evidence type="ECO:0000256" key="5">
    <source>
        <dbReference type="ARBA" id="ARBA00022982"/>
    </source>
</evidence>
<gene>
    <name evidence="13" type="ORF">H2C83_04880</name>
</gene>
<dbReference type="Proteomes" id="UP000538292">
    <property type="component" value="Unassembled WGS sequence"/>
</dbReference>
<dbReference type="GO" id="GO:0006457">
    <property type="term" value="P:protein folding"/>
    <property type="evidence" value="ECO:0007669"/>
    <property type="project" value="InterPro"/>
</dbReference>
<reference evidence="13 14" key="1">
    <citation type="submission" date="2020-07" db="EMBL/GenBank/DDBJ databases">
        <title>Thermoactinomyces phylogeny.</title>
        <authorList>
            <person name="Dunlap C."/>
        </authorList>
    </citation>
    <scope>NUCLEOTIDE SEQUENCE [LARGE SCALE GENOMIC DNA]</scope>
    <source>
        <strain evidence="13 14">AMNI-1</strain>
    </source>
</reference>
<keyword evidence="10" id="KW-0143">Chaperone</keyword>
<sequence length="139" mass="15968">MKSFMKKYSLYFAWLISLVATSGSLFFSDVLDYTPCTLCWWQRIFMFPLVIVLGIAAYRDDRRIVPYVLPLSVLGTGVAFYQYLLQKIPPLTQVSACEAGIPCDKEYINLFGFITFPFLSMIAFILIFVCLWVARKTAE</sequence>
<keyword evidence="4 12" id="KW-0812">Transmembrane</keyword>
<evidence type="ECO:0000256" key="1">
    <source>
        <dbReference type="ARBA" id="ARBA00004141"/>
    </source>
</evidence>
<keyword evidence="5" id="KW-0249">Electron transport</keyword>
<comment type="similarity">
    <text evidence="2">Belongs to the DsbB family. BdbC subfamily.</text>
</comment>
<evidence type="ECO:0000256" key="9">
    <source>
        <dbReference type="ARBA" id="ARBA00023157"/>
    </source>
</evidence>
<dbReference type="HAMAP" id="MF_00287">
    <property type="entry name" value="BdbC"/>
    <property type="match status" value="1"/>
</dbReference>
<keyword evidence="7" id="KW-0560">Oxidoreductase</keyword>
<dbReference type="SUPFAM" id="SSF158442">
    <property type="entry name" value="DsbB-like"/>
    <property type="match status" value="1"/>
</dbReference>
<dbReference type="Pfam" id="PF02600">
    <property type="entry name" value="DsbB"/>
    <property type="match status" value="1"/>
</dbReference>
<dbReference type="InterPro" id="IPR012187">
    <property type="entry name" value="Disulphide_bond_form_BdbC"/>
</dbReference>
<feature type="transmembrane region" description="Helical" evidence="12">
    <location>
        <begin position="65"/>
        <end position="84"/>
    </location>
</feature>
<dbReference type="InterPro" id="IPR023380">
    <property type="entry name" value="DsbB-like_sf"/>
</dbReference>
<keyword evidence="9" id="KW-1015">Disulfide bond</keyword>
<evidence type="ECO:0000256" key="4">
    <source>
        <dbReference type="ARBA" id="ARBA00022692"/>
    </source>
</evidence>
<dbReference type="NCBIfam" id="NF002849">
    <property type="entry name" value="PRK03113.1"/>
    <property type="match status" value="1"/>
</dbReference>
<dbReference type="PIRSF" id="PIRSF036659">
    <property type="entry name" value="BdbC"/>
    <property type="match status" value="1"/>
</dbReference>
<feature type="transmembrane region" description="Helical" evidence="12">
    <location>
        <begin position="9"/>
        <end position="28"/>
    </location>
</feature>
<evidence type="ECO:0000313" key="13">
    <source>
        <dbReference type="EMBL" id="MBA4601665.1"/>
    </source>
</evidence>
<evidence type="ECO:0000256" key="12">
    <source>
        <dbReference type="SAM" id="Phobius"/>
    </source>
</evidence>
<dbReference type="PANTHER" id="PTHR43469:SF1">
    <property type="entry name" value="SPBETA PROPHAGE-DERIVED DISULFIDE BOND FORMATION PROTEIN B"/>
    <property type="match status" value="1"/>
</dbReference>
<keyword evidence="14" id="KW-1185">Reference proteome</keyword>
<keyword evidence="3" id="KW-0813">Transport</keyword>
<proteinExistence type="inferred from homology"/>
<evidence type="ECO:0000256" key="6">
    <source>
        <dbReference type="ARBA" id="ARBA00022989"/>
    </source>
</evidence>
<dbReference type="EMBL" id="JACEOL010000014">
    <property type="protein sequence ID" value="MBA4601665.1"/>
    <property type="molecule type" value="Genomic_DNA"/>
</dbReference>
<organism evidence="13 14">
    <name type="scientific">Thermoactinomyces mirandus</name>
    <dbReference type="NCBI Taxonomy" id="2756294"/>
    <lineage>
        <taxon>Bacteria</taxon>
        <taxon>Bacillati</taxon>
        <taxon>Bacillota</taxon>
        <taxon>Bacilli</taxon>
        <taxon>Bacillales</taxon>
        <taxon>Thermoactinomycetaceae</taxon>
        <taxon>Thermoactinomyces</taxon>
    </lineage>
</organism>
<keyword evidence="6 12" id="KW-1133">Transmembrane helix</keyword>
<dbReference type="PANTHER" id="PTHR43469">
    <property type="entry name" value="DISULFIDE FORMATION PROTEIN-RELATED"/>
    <property type="match status" value="1"/>
</dbReference>
<evidence type="ECO:0000256" key="11">
    <source>
        <dbReference type="ARBA" id="ARBA00023284"/>
    </source>
</evidence>
<feature type="transmembrane region" description="Helical" evidence="12">
    <location>
        <begin position="110"/>
        <end position="134"/>
    </location>
</feature>
<dbReference type="AlphaFoldDB" id="A0A7W1XR86"/>
<dbReference type="GO" id="GO:0016020">
    <property type="term" value="C:membrane"/>
    <property type="evidence" value="ECO:0007669"/>
    <property type="project" value="UniProtKB-SubCell"/>
</dbReference>
<dbReference type="GO" id="GO:0015035">
    <property type="term" value="F:protein-disulfide reductase activity"/>
    <property type="evidence" value="ECO:0007669"/>
    <property type="project" value="InterPro"/>
</dbReference>
<evidence type="ECO:0000256" key="3">
    <source>
        <dbReference type="ARBA" id="ARBA00022448"/>
    </source>
</evidence>
<evidence type="ECO:0000256" key="7">
    <source>
        <dbReference type="ARBA" id="ARBA00023002"/>
    </source>
</evidence>
<comment type="subcellular location">
    <subcellularLocation>
        <location evidence="1">Membrane</location>
        <topology evidence="1">Multi-pass membrane protein</topology>
    </subcellularLocation>
</comment>